<dbReference type="SMART" id="SM00563">
    <property type="entry name" value="PlsC"/>
    <property type="match status" value="1"/>
</dbReference>
<dbReference type="OrthoDB" id="9806880at2"/>
<dbReference type="RefSeq" id="WP_011478835.1">
    <property type="nucleotide sequence ID" value="NC_007947.1"/>
</dbReference>
<dbReference type="GO" id="GO:0003841">
    <property type="term" value="F:1-acylglycerol-3-phosphate O-acyltransferase activity"/>
    <property type="evidence" value="ECO:0007669"/>
    <property type="project" value="TreeGrafter"/>
</dbReference>
<dbReference type="PANTHER" id="PTHR10434:SF64">
    <property type="entry name" value="1-ACYL-SN-GLYCEROL-3-PHOSPHATE ACYLTRANSFERASE-RELATED"/>
    <property type="match status" value="1"/>
</dbReference>
<gene>
    <name evidence="7" type="ordered locus">Mfla_0468</name>
</gene>
<evidence type="ECO:0000256" key="5">
    <source>
        <dbReference type="ARBA" id="ARBA00023315"/>
    </source>
</evidence>
<proteinExistence type="predicted"/>
<keyword evidence="2" id="KW-0444">Lipid biosynthesis</keyword>
<dbReference type="GO" id="GO:0006654">
    <property type="term" value="P:phosphatidic acid biosynthetic process"/>
    <property type="evidence" value="ECO:0007669"/>
    <property type="project" value="TreeGrafter"/>
</dbReference>
<sequence length="259" mass="28971">MPEKKTPLPIQLFRLTRLVLHTLYGITVAATILPRVSAATRDQIIRGWSRQLLGILNIQVIAKSHIPGEDVRSVMFVANHISWLDIYALNSIRTVRFIAKSDIRSWPVLGWLVAQANTLFIDREKKQDVSRMVETVAKSIMAGDCLCYFPEGTTTDGTELRPFKGSLMQAAIDTNTAIRPVLIRYPKPDGSINTAMAYHGETTLWQSLRRVLAQPRSTVELDFAPPIASTGHERRGLCLMARQSIAARLNLGSPEEREP</sequence>
<dbReference type="eggNOG" id="COG0204">
    <property type="taxonomic scope" value="Bacteria"/>
</dbReference>
<dbReference type="Pfam" id="PF01553">
    <property type="entry name" value="Acyltransferase"/>
    <property type="match status" value="1"/>
</dbReference>
<evidence type="ECO:0000256" key="3">
    <source>
        <dbReference type="ARBA" id="ARBA00022679"/>
    </source>
</evidence>
<dbReference type="KEGG" id="mfa:Mfla_0468"/>
<dbReference type="SUPFAM" id="SSF69593">
    <property type="entry name" value="Glycerol-3-phosphate (1)-acyltransferase"/>
    <property type="match status" value="1"/>
</dbReference>
<keyword evidence="4" id="KW-0443">Lipid metabolism</keyword>
<evidence type="ECO:0000256" key="4">
    <source>
        <dbReference type="ARBA" id="ARBA00023098"/>
    </source>
</evidence>
<accession>Q1H449</accession>
<name>Q1H449_METFK</name>
<keyword evidence="3 7" id="KW-0808">Transferase</keyword>
<protein>
    <submittedName>
        <fullName evidence="7">Lyso-ornithine lipid acyltransferase</fullName>
    </submittedName>
</protein>
<keyword evidence="8" id="KW-1185">Reference proteome</keyword>
<organism evidence="7 8">
    <name type="scientific">Methylobacillus flagellatus (strain ATCC 51484 / DSM 6875 / VKM B-1610 / KT)</name>
    <dbReference type="NCBI Taxonomy" id="265072"/>
    <lineage>
        <taxon>Bacteria</taxon>
        <taxon>Pseudomonadati</taxon>
        <taxon>Pseudomonadota</taxon>
        <taxon>Betaproteobacteria</taxon>
        <taxon>Nitrosomonadales</taxon>
        <taxon>Methylophilaceae</taxon>
        <taxon>Methylobacillus</taxon>
    </lineage>
</organism>
<keyword evidence="5 7" id="KW-0012">Acyltransferase</keyword>
<comment type="pathway">
    <text evidence="1">Lipid metabolism.</text>
</comment>
<reference evidence="7 8" key="1">
    <citation type="submission" date="2006-03" db="EMBL/GenBank/DDBJ databases">
        <title>Complete sequence of Methylobacillus flagellatus KT.</title>
        <authorList>
            <consortium name="US DOE Joint Genome Institute"/>
            <person name="Copeland A."/>
            <person name="Lucas S."/>
            <person name="Lapidus A."/>
            <person name="Barry K."/>
            <person name="Detter J.C."/>
            <person name="Glavina del Rio T."/>
            <person name="Hammon N."/>
            <person name="Israni S."/>
            <person name="Dalin E."/>
            <person name="Tice H."/>
            <person name="Pitluck S."/>
            <person name="Brettin T."/>
            <person name="Bruce D."/>
            <person name="Han C."/>
            <person name="Tapia R."/>
            <person name="Saunders E."/>
            <person name="Gilna P."/>
            <person name="Schmutz J."/>
            <person name="Larimer F."/>
            <person name="Land M."/>
            <person name="Kyrpides N."/>
            <person name="Anderson I."/>
            <person name="Richardson P."/>
        </authorList>
    </citation>
    <scope>NUCLEOTIDE SEQUENCE [LARGE SCALE GENOMIC DNA]</scope>
    <source>
        <strain evidence="8">KT / ATCC 51484 / DSM 6875</strain>
    </source>
</reference>
<feature type="domain" description="Phospholipid/glycerol acyltransferase" evidence="6">
    <location>
        <begin position="74"/>
        <end position="186"/>
    </location>
</feature>
<dbReference type="AlphaFoldDB" id="Q1H449"/>
<evidence type="ECO:0000259" key="6">
    <source>
        <dbReference type="SMART" id="SM00563"/>
    </source>
</evidence>
<dbReference type="InterPro" id="IPR002123">
    <property type="entry name" value="Plipid/glycerol_acylTrfase"/>
</dbReference>
<dbReference type="Proteomes" id="UP000002440">
    <property type="component" value="Chromosome"/>
</dbReference>
<dbReference type="STRING" id="265072.Mfla_0468"/>
<dbReference type="HOGENOM" id="CLU_027938_0_1_4"/>
<evidence type="ECO:0000313" key="8">
    <source>
        <dbReference type="Proteomes" id="UP000002440"/>
    </source>
</evidence>
<evidence type="ECO:0000256" key="2">
    <source>
        <dbReference type="ARBA" id="ARBA00022516"/>
    </source>
</evidence>
<evidence type="ECO:0000256" key="1">
    <source>
        <dbReference type="ARBA" id="ARBA00005189"/>
    </source>
</evidence>
<dbReference type="CDD" id="cd07989">
    <property type="entry name" value="LPLAT_AGPAT-like"/>
    <property type="match status" value="1"/>
</dbReference>
<evidence type="ECO:0000313" key="7">
    <source>
        <dbReference type="EMBL" id="ABE48738.1"/>
    </source>
</evidence>
<dbReference type="EMBL" id="CP000284">
    <property type="protein sequence ID" value="ABE48738.1"/>
    <property type="molecule type" value="Genomic_DNA"/>
</dbReference>
<dbReference type="PANTHER" id="PTHR10434">
    <property type="entry name" value="1-ACYL-SN-GLYCEROL-3-PHOSPHATE ACYLTRANSFERASE"/>
    <property type="match status" value="1"/>
</dbReference>